<name>A0ABX1MVT7_9RHOO</name>
<proteinExistence type="inferred from homology"/>
<dbReference type="InterPro" id="IPR003395">
    <property type="entry name" value="RecF/RecN/SMC_N"/>
</dbReference>
<comment type="similarity">
    <text evidence="2 9">Belongs to the RecN family.</text>
</comment>
<dbReference type="Proteomes" id="UP000601990">
    <property type="component" value="Unassembled WGS sequence"/>
</dbReference>
<comment type="caution">
    <text evidence="11">The sequence shown here is derived from an EMBL/GenBank/DDBJ whole genome shotgun (WGS) entry which is preliminary data.</text>
</comment>
<evidence type="ECO:0000256" key="9">
    <source>
        <dbReference type="PIRNR" id="PIRNR003128"/>
    </source>
</evidence>
<dbReference type="EMBL" id="WTVH01000002">
    <property type="protein sequence ID" value="NMF92102.1"/>
    <property type="molecule type" value="Genomic_DNA"/>
</dbReference>
<keyword evidence="7 9" id="KW-0234">DNA repair</keyword>
<dbReference type="NCBIfam" id="TIGR00634">
    <property type="entry name" value="recN"/>
    <property type="match status" value="1"/>
</dbReference>
<dbReference type="PANTHER" id="PTHR11059">
    <property type="entry name" value="DNA REPAIR PROTEIN RECN"/>
    <property type="match status" value="1"/>
</dbReference>
<keyword evidence="12" id="KW-1185">Reference proteome</keyword>
<evidence type="ECO:0000259" key="10">
    <source>
        <dbReference type="Pfam" id="PF02463"/>
    </source>
</evidence>
<evidence type="ECO:0000256" key="5">
    <source>
        <dbReference type="ARBA" id="ARBA00022763"/>
    </source>
</evidence>
<gene>
    <name evidence="11" type="primary">recN</name>
    <name evidence="11" type="ORF">GO608_01980</name>
</gene>
<evidence type="ECO:0000256" key="7">
    <source>
        <dbReference type="ARBA" id="ARBA00023204"/>
    </source>
</evidence>
<evidence type="ECO:0000256" key="2">
    <source>
        <dbReference type="ARBA" id="ARBA00009441"/>
    </source>
</evidence>
<dbReference type="PIRSF" id="PIRSF003128">
    <property type="entry name" value="RecN"/>
    <property type="match status" value="1"/>
</dbReference>
<keyword evidence="6" id="KW-0067">ATP-binding</keyword>
<dbReference type="Gene3D" id="3.40.50.300">
    <property type="entry name" value="P-loop containing nucleotide triphosphate hydrolases"/>
    <property type="match status" value="2"/>
</dbReference>
<sequence length="556" mass="60229">MLRRLTIRDFVIVDRLELEFEAGFGALTGETGAGKSILLDALGLALGGRADAGAVRTGCGKADIAAEFDLPLSSPLNEWLAGQDLAADDGAVILRRVVEAGGRSRAWLNGVPVTQGQLREAGDWLADIHGQHAHHALLKPDAQRALLDMHAGAAPLAAEVSARFHAWQRLVELRRAADHDSAASERERELLAWQIRELDELAFSTEEWGRINIEHARLAHAAGLIEGADEALATLGEGDLAIASQLRHVSVRVDGMAEIDSDLADVRDLVAGAAIQADEALHALRRYRERLDLDPQRLAEIERRIEDVMTLARKHRVAPDELPNLRADWARKLDDLVSRADPARLAEEEKRLHGEYEAAARRLSAARMPVAEALSRDITDAMQTLAMAGGKFEVALEACASPMAYGLESVEFRVAANPNQSLRPLAKVASGGELSRIGLAIQVITSRDSATPTLIFDEVDVGIGGRVAEIVGQLLRRLGQERQVLCVTHLPQVAAGADWQWSIAKVQRGSEVLSTVRVLDREARVEEIARMLGGVNITETTRRHAAEMLGAESSGG</sequence>
<evidence type="ECO:0000256" key="6">
    <source>
        <dbReference type="ARBA" id="ARBA00022840"/>
    </source>
</evidence>
<accession>A0ABX1MVT7</accession>
<keyword evidence="5 9" id="KW-0227">DNA damage</keyword>
<dbReference type="CDD" id="cd03241">
    <property type="entry name" value="ABC_RecN"/>
    <property type="match status" value="1"/>
</dbReference>
<dbReference type="InterPro" id="IPR004604">
    <property type="entry name" value="DNA_recomb/repair_RecN"/>
</dbReference>
<reference evidence="11" key="1">
    <citation type="submission" date="2019-12" db="EMBL/GenBank/DDBJ databases">
        <title>Comparative genomics gives insights into the taxonomy of the Azoarcus-Aromatoleum group and reveals separate origins of nif in the plant-associated Azoarcus and non-plant-associated Aromatoleum sub-groups.</title>
        <authorList>
            <person name="Lafos M."/>
            <person name="Maluk M."/>
            <person name="Batista M."/>
            <person name="Junghare M."/>
            <person name="Carmona M."/>
            <person name="Faoro H."/>
            <person name="Cruz L.M."/>
            <person name="Battistoni F."/>
            <person name="De Souza E."/>
            <person name="Pedrosa F."/>
            <person name="Chen W.-M."/>
            <person name="Poole P.S."/>
            <person name="Dixon R.A."/>
            <person name="James E.K."/>
        </authorList>
    </citation>
    <scope>NUCLEOTIDE SEQUENCE</scope>
    <source>
        <strain evidence="11">U120</strain>
    </source>
</reference>
<comment type="function">
    <text evidence="1 9">May be involved in recombinational repair of damaged DNA.</text>
</comment>
<evidence type="ECO:0000256" key="1">
    <source>
        <dbReference type="ARBA" id="ARBA00003618"/>
    </source>
</evidence>
<evidence type="ECO:0000313" key="11">
    <source>
        <dbReference type="EMBL" id="NMF92102.1"/>
    </source>
</evidence>
<dbReference type="RefSeq" id="WP_169197422.1">
    <property type="nucleotide sequence ID" value="NZ_WTVH02000009.1"/>
</dbReference>
<dbReference type="InterPro" id="IPR027417">
    <property type="entry name" value="P-loop_NTPase"/>
</dbReference>
<keyword evidence="4" id="KW-0547">Nucleotide-binding</keyword>
<organism evidence="11 12">
    <name type="scientific">Aromatoleum buckelii</name>
    <dbReference type="NCBI Taxonomy" id="200254"/>
    <lineage>
        <taxon>Bacteria</taxon>
        <taxon>Pseudomonadati</taxon>
        <taxon>Pseudomonadota</taxon>
        <taxon>Betaproteobacteria</taxon>
        <taxon>Rhodocyclales</taxon>
        <taxon>Rhodocyclaceae</taxon>
        <taxon>Aromatoleum</taxon>
    </lineage>
</organism>
<evidence type="ECO:0000256" key="3">
    <source>
        <dbReference type="ARBA" id="ARBA00021315"/>
    </source>
</evidence>
<evidence type="ECO:0000256" key="4">
    <source>
        <dbReference type="ARBA" id="ARBA00022741"/>
    </source>
</evidence>
<dbReference type="NCBIfam" id="NF008121">
    <property type="entry name" value="PRK10869.1"/>
    <property type="match status" value="1"/>
</dbReference>
<evidence type="ECO:0000313" key="12">
    <source>
        <dbReference type="Proteomes" id="UP000601990"/>
    </source>
</evidence>
<evidence type="ECO:0000256" key="8">
    <source>
        <dbReference type="ARBA" id="ARBA00033408"/>
    </source>
</evidence>
<protein>
    <recommendedName>
        <fullName evidence="3 9">DNA repair protein RecN</fullName>
    </recommendedName>
    <alternativeName>
        <fullName evidence="8 9">Recombination protein N</fullName>
    </alternativeName>
</protein>
<feature type="domain" description="RecF/RecN/SMC N-terminal" evidence="10">
    <location>
        <begin position="1"/>
        <end position="509"/>
    </location>
</feature>
<dbReference type="PANTHER" id="PTHR11059:SF0">
    <property type="entry name" value="DNA REPAIR PROTEIN RECN"/>
    <property type="match status" value="1"/>
</dbReference>
<dbReference type="Pfam" id="PF02463">
    <property type="entry name" value="SMC_N"/>
    <property type="match status" value="1"/>
</dbReference>
<dbReference type="SUPFAM" id="SSF52540">
    <property type="entry name" value="P-loop containing nucleoside triphosphate hydrolases"/>
    <property type="match status" value="1"/>
</dbReference>